<dbReference type="InterPro" id="IPR011990">
    <property type="entry name" value="TPR-like_helical_dom_sf"/>
</dbReference>
<dbReference type="InterPro" id="IPR027417">
    <property type="entry name" value="P-loop_NTPase"/>
</dbReference>
<dbReference type="SUPFAM" id="SSF52540">
    <property type="entry name" value="P-loop containing nucleoside triphosphate hydrolases"/>
    <property type="match status" value="1"/>
</dbReference>
<reference evidence="5" key="1">
    <citation type="submission" date="2022-05" db="EMBL/GenBank/DDBJ databases">
        <title>An RpoN-dependent PEP-CTERM gene is involved in floc formation of an Aquincola tertiaricarbonis strain.</title>
        <authorList>
            <person name="Qiu D."/>
            <person name="Xia M."/>
        </authorList>
    </citation>
    <scope>NUCLEOTIDE SEQUENCE</scope>
    <source>
        <strain evidence="5">RN12</strain>
    </source>
</reference>
<dbReference type="RefSeq" id="WP_250199804.1">
    <property type="nucleotide sequence ID" value="NZ_CP097636.1"/>
</dbReference>
<dbReference type="PANTHER" id="PTHR16305:SF28">
    <property type="entry name" value="GUANYLATE CYCLASE DOMAIN-CONTAINING PROTEIN"/>
    <property type="match status" value="1"/>
</dbReference>
<feature type="region of interest" description="Disordered" evidence="3">
    <location>
        <begin position="182"/>
        <end position="211"/>
    </location>
</feature>
<dbReference type="SUPFAM" id="SSF48452">
    <property type="entry name" value="TPR-like"/>
    <property type="match status" value="2"/>
</dbReference>
<keyword evidence="2" id="KW-0067">ATP-binding</keyword>
<evidence type="ECO:0000313" key="5">
    <source>
        <dbReference type="EMBL" id="URI11610.1"/>
    </source>
</evidence>
<sequence>MLRLLHHDPAWVAEGRPDQALPMTLPAALLLVLAAQPGWHSREGLAALIWPDAEPADALHHLRINLHRSKQLLTAWGQSTALQTERARLRLDLPTDLDQLRQAQRAGDAEALDRLRPTGWLRGWRLPGHEGFGQWCDQQADGLQADWLAASRRCLPGAATPGAATASTATASMATARTAAVPTLAPPPPSSTAGALRADGAGSPVPDELPGRGAELQRLRVSPSPALLLLGEPGVGKTTLLRQVWPQSPCLQGLENLQAMPYRPLLDALRAQLPVLERALRQPAHPLRPYRLDLARALPELAPDEALPPLDALTAQTRLAEALIRAFEALTPLLLVDDLQWCDAATVEWLQMLAHSGRLRWRAAARRHEIGPALARALDSLRAAQRLEDLAVAPLDGTGLAAACRQRWAAAALTEAQLARLQALSGGNPFLAGQLVAAGWPTEGGDTQTQTLPERVRQVLQHQLRRLPQAARRLVEAAAIAVQPLPLAALHPAAPAAAAEGTAVHQLHQAHWAAAAEQALQAGLLRRDGQRLACRHDLIRQAVAAGLAGADRAALHRQAALWLAAQPEADALTIAEHWQAAEEPQTALAWRHRGAEQLKGRGRFDEARALWQQVADESVDAAQSVRARLELAALDLFDDLPRGHRALQALLAQLPAVADAAQRQQIEGRVRSALVDNRVYAGDLDGARTHAHELRGLLPALPVRERVDALEVLIELAMREPDIPGAWALLARLREDAPQRPSLLSWEGQIHWFGGQAQAAHDALARLLARHPEYCRGLTIENDLAVMLLALGRLDEAEAMARRSLDSWRGVPHTEALSLLVLGGILTSAGRHAPACQALQQALALARTQGSAAFEAEAHVRLARSLLRQGQGAAAAAALDAAAPLVARNPEPLRVSQLVLQRVLWAAAGGPALTAEEQSMLDSAAARSSHPLVQTRVCRVQAELALLGGDAPAAMAAAQRQAALAGEAGLPEPLVEAWLLQVRAAALLGQPQAGGLLLGQAEDLARAHGLADLAADAAAWRP</sequence>
<dbReference type="Proteomes" id="UP001056201">
    <property type="component" value="Chromosome 2"/>
</dbReference>
<dbReference type="EMBL" id="CP097636">
    <property type="protein sequence ID" value="URI11610.1"/>
    <property type="molecule type" value="Genomic_DNA"/>
</dbReference>
<accession>A0ABY4SHG7</accession>
<dbReference type="Gene3D" id="1.25.40.10">
    <property type="entry name" value="Tetratricopeptide repeat domain"/>
    <property type="match status" value="1"/>
</dbReference>
<gene>
    <name evidence="5" type="ORF">MW290_21975</name>
</gene>
<dbReference type="PANTHER" id="PTHR16305">
    <property type="entry name" value="TESTICULAR SOLUBLE ADENYLYL CYCLASE"/>
    <property type="match status" value="1"/>
</dbReference>
<protein>
    <submittedName>
        <fullName evidence="5">AAA family ATPase</fullName>
    </submittedName>
</protein>
<dbReference type="InterPro" id="IPR041664">
    <property type="entry name" value="AAA_16"/>
</dbReference>
<keyword evidence="1" id="KW-0547">Nucleotide-binding</keyword>
<keyword evidence="6" id="KW-1185">Reference proteome</keyword>
<dbReference type="Pfam" id="PF13191">
    <property type="entry name" value="AAA_16"/>
    <property type="match status" value="1"/>
</dbReference>
<evidence type="ECO:0000256" key="1">
    <source>
        <dbReference type="ARBA" id="ARBA00022741"/>
    </source>
</evidence>
<evidence type="ECO:0000313" key="6">
    <source>
        <dbReference type="Proteomes" id="UP001056201"/>
    </source>
</evidence>
<feature type="domain" description="Orc1-like AAA ATPase" evidence="4">
    <location>
        <begin position="208"/>
        <end position="358"/>
    </location>
</feature>
<dbReference type="Pfam" id="PF13424">
    <property type="entry name" value="TPR_12"/>
    <property type="match status" value="1"/>
</dbReference>
<evidence type="ECO:0000259" key="4">
    <source>
        <dbReference type="Pfam" id="PF13191"/>
    </source>
</evidence>
<organism evidence="5 6">
    <name type="scientific">Aquincola tertiaricarbonis</name>
    <dbReference type="NCBI Taxonomy" id="391953"/>
    <lineage>
        <taxon>Bacteria</taxon>
        <taxon>Pseudomonadati</taxon>
        <taxon>Pseudomonadota</taxon>
        <taxon>Betaproteobacteria</taxon>
        <taxon>Burkholderiales</taxon>
        <taxon>Sphaerotilaceae</taxon>
        <taxon>Aquincola</taxon>
    </lineage>
</organism>
<evidence type="ECO:0000256" key="2">
    <source>
        <dbReference type="ARBA" id="ARBA00022840"/>
    </source>
</evidence>
<proteinExistence type="predicted"/>
<evidence type="ECO:0000256" key="3">
    <source>
        <dbReference type="SAM" id="MobiDB-lite"/>
    </source>
</evidence>
<name>A0ABY4SHG7_AQUTE</name>